<evidence type="ECO:0000256" key="8">
    <source>
        <dbReference type="SAM" id="MobiDB-lite"/>
    </source>
</evidence>
<comment type="similarity">
    <text evidence="7">Belongs to the glycosyltransferase 87 family.</text>
</comment>
<keyword evidence="4 9" id="KW-0812">Transmembrane</keyword>
<proteinExistence type="inferred from homology"/>
<sequence>MGKRWIWAVTVIAALATAAAAFAKPGETRLTDLSVYLGAVDGLTGGASLYDFTRGAAPFTYPPFAALLFTPLTWLPIGVVQVAWTLATLATVAGLAALFTRHQATPTNRHRGKTAAVGVPATRQGDTTTGRTARGAGQGSTTTDLAARNTRQGDVLGRLAELVTRHRAVPALVALALVLSAPVSSDIKYGQVSLFLAALVAADFLALRRTPWHGALVGLAAAIKLTPLIFIPLLWFAGRRVAAAVAGATFAGCAVITAATLPGDSWTYWTDKIFQVNRLGYIDGVGNQSLNGALLRLGLADDTRGTLVLVVGGAIAVAALVRAVRPARRGDWLSAVVVIGAASIVLSPVSWTHHQIWLVLAVFLPVARVTIWRATVLIVMILPVPVLFSESRLLLAITIAALLPISRRPAIAVTAGRGSARPPLRPAGAGR</sequence>
<dbReference type="RefSeq" id="WP_253237391.1">
    <property type="nucleotide sequence ID" value="NZ_JAMYJR010000010.1"/>
</dbReference>
<gene>
    <name evidence="11" type="ORF">M1L60_11730</name>
</gene>
<feature type="transmembrane region" description="Helical" evidence="9">
    <location>
        <begin position="241"/>
        <end position="261"/>
    </location>
</feature>
<evidence type="ECO:0000256" key="10">
    <source>
        <dbReference type="SAM" id="SignalP"/>
    </source>
</evidence>
<dbReference type="Proteomes" id="UP001523369">
    <property type="component" value="Unassembled WGS sequence"/>
</dbReference>
<feature type="transmembrane region" description="Helical" evidence="9">
    <location>
        <begin position="371"/>
        <end position="388"/>
    </location>
</feature>
<evidence type="ECO:0000256" key="7">
    <source>
        <dbReference type="ARBA" id="ARBA00024033"/>
    </source>
</evidence>
<keyword evidence="12" id="KW-1185">Reference proteome</keyword>
<reference evidence="11 12" key="1">
    <citation type="submission" date="2022-06" db="EMBL/GenBank/DDBJ databases">
        <title>New Species of the Genus Actinoplanes, ActinopZanes ferrugineus.</title>
        <authorList>
            <person name="Ding P."/>
        </authorList>
    </citation>
    <scope>NUCLEOTIDE SEQUENCE [LARGE SCALE GENOMIC DNA]</scope>
    <source>
        <strain evidence="11 12">TRM88003</strain>
    </source>
</reference>
<protein>
    <submittedName>
        <fullName evidence="11">Glycosyltransferase 87 family protein</fullName>
    </submittedName>
</protein>
<organism evidence="11 12">
    <name type="scientific">Paractinoplanes aksuensis</name>
    <dbReference type="NCBI Taxonomy" id="2939490"/>
    <lineage>
        <taxon>Bacteria</taxon>
        <taxon>Bacillati</taxon>
        <taxon>Actinomycetota</taxon>
        <taxon>Actinomycetes</taxon>
        <taxon>Micromonosporales</taxon>
        <taxon>Micromonosporaceae</taxon>
        <taxon>Paractinoplanes</taxon>
    </lineage>
</organism>
<evidence type="ECO:0000313" key="11">
    <source>
        <dbReference type="EMBL" id="MCO8271263.1"/>
    </source>
</evidence>
<feature type="compositionally biased region" description="Low complexity" evidence="8">
    <location>
        <begin position="121"/>
        <end position="143"/>
    </location>
</feature>
<evidence type="ECO:0000256" key="4">
    <source>
        <dbReference type="ARBA" id="ARBA00022692"/>
    </source>
</evidence>
<evidence type="ECO:0000313" key="12">
    <source>
        <dbReference type="Proteomes" id="UP001523369"/>
    </source>
</evidence>
<evidence type="ECO:0000256" key="1">
    <source>
        <dbReference type="ARBA" id="ARBA00004651"/>
    </source>
</evidence>
<keyword evidence="10" id="KW-0732">Signal</keyword>
<name>A0ABT1DK92_9ACTN</name>
<dbReference type="EMBL" id="JAMYJR010000010">
    <property type="protein sequence ID" value="MCO8271263.1"/>
    <property type="molecule type" value="Genomic_DNA"/>
</dbReference>
<keyword evidence="6 9" id="KW-0472">Membrane</keyword>
<feature type="transmembrane region" description="Helical" evidence="9">
    <location>
        <begin position="332"/>
        <end position="351"/>
    </location>
</feature>
<feature type="transmembrane region" description="Helical" evidence="9">
    <location>
        <begin position="305"/>
        <end position="325"/>
    </location>
</feature>
<feature type="region of interest" description="Disordered" evidence="8">
    <location>
        <begin position="109"/>
        <end position="144"/>
    </location>
</feature>
<comment type="subcellular location">
    <subcellularLocation>
        <location evidence="1">Cell membrane</location>
        <topology evidence="1">Multi-pass membrane protein</topology>
    </subcellularLocation>
</comment>
<keyword evidence="5 9" id="KW-1133">Transmembrane helix</keyword>
<keyword evidence="2" id="KW-1003">Cell membrane</keyword>
<comment type="caution">
    <text evidence="11">The sequence shown here is derived from an EMBL/GenBank/DDBJ whole genome shotgun (WGS) entry which is preliminary data.</text>
</comment>
<feature type="transmembrane region" description="Helical" evidence="9">
    <location>
        <begin position="74"/>
        <end position="99"/>
    </location>
</feature>
<evidence type="ECO:0000256" key="6">
    <source>
        <dbReference type="ARBA" id="ARBA00023136"/>
    </source>
</evidence>
<evidence type="ECO:0000256" key="2">
    <source>
        <dbReference type="ARBA" id="ARBA00022475"/>
    </source>
</evidence>
<accession>A0ABT1DK92</accession>
<keyword evidence="3" id="KW-0808">Transferase</keyword>
<evidence type="ECO:0000256" key="9">
    <source>
        <dbReference type="SAM" id="Phobius"/>
    </source>
</evidence>
<feature type="chain" id="PRO_5045956301" evidence="10">
    <location>
        <begin position="24"/>
        <end position="431"/>
    </location>
</feature>
<dbReference type="InterPro" id="IPR018584">
    <property type="entry name" value="GT87"/>
</dbReference>
<evidence type="ECO:0000256" key="3">
    <source>
        <dbReference type="ARBA" id="ARBA00022679"/>
    </source>
</evidence>
<feature type="transmembrane region" description="Helical" evidence="9">
    <location>
        <begin position="213"/>
        <end position="234"/>
    </location>
</feature>
<dbReference type="Pfam" id="PF09594">
    <property type="entry name" value="GT87"/>
    <property type="match status" value="2"/>
</dbReference>
<evidence type="ECO:0000256" key="5">
    <source>
        <dbReference type="ARBA" id="ARBA00022989"/>
    </source>
</evidence>
<feature type="signal peptide" evidence="10">
    <location>
        <begin position="1"/>
        <end position="23"/>
    </location>
</feature>